<evidence type="ECO:0000313" key="2">
    <source>
        <dbReference type="Proteomes" id="UP001228139"/>
    </source>
</evidence>
<name>A0AA50DN29_9GAMM</name>
<dbReference type="AlphaFoldDB" id="A0AA50DN29"/>
<dbReference type="KEGG" id="epi:Q3V30_00425"/>
<proteinExistence type="predicted"/>
<sequence>MPEISSQKYRLAATTQGPLYPPAEVMDDKGNFVVVGMVPGDNGLAWRKVIVSAESPLPEFGTTAPYKIVRDIEEMSEDELKATLLYTLPLPVPANNYGMVFAPEQRPQANSETRPSLPLHEGYIADYRSSDGKRQIPPVTLAAWIQAEGELEIRLSEDQKRARFTFTFRKLVPDSVYTVMSLRENDLAVEDPSRPGPLGIPNLFITDSEGNADYWAELPDPFPAHERQGNRIINVVVLYMSTRQSYGGAIGLYGLGGDIHAHLKLKCRSFDELITFG</sequence>
<reference evidence="1 2" key="1">
    <citation type="submission" date="2023-07" db="EMBL/GenBank/DDBJ databases">
        <title>Pathogenic bacteria of pear tree diseases.</title>
        <authorList>
            <person name="Zhang Z."/>
            <person name="He L."/>
            <person name="Huang R."/>
        </authorList>
    </citation>
    <scope>NUCLEOTIDE SEQUENCE [LARGE SCALE GENOMIC DNA]</scope>
    <source>
        <strain evidence="1 2">DE2</strain>
    </source>
</reference>
<protein>
    <submittedName>
        <fullName evidence="1">Uncharacterized protein</fullName>
    </submittedName>
</protein>
<accession>A0AA50DN29</accession>
<evidence type="ECO:0000313" key="1">
    <source>
        <dbReference type="EMBL" id="WLS79020.1"/>
    </source>
</evidence>
<organism evidence="1 2">
    <name type="scientific">Erwinia pyri</name>
    <dbReference type="NCBI Taxonomy" id="3062598"/>
    <lineage>
        <taxon>Bacteria</taxon>
        <taxon>Pseudomonadati</taxon>
        <taxon>Pseudomonadota</taxon>
        <taxon>Gammaproteobacteria</taxon>
        <taxon>Enterobacterales</taxon>
        <taxon>Erwiniaceae</taxon>
        <taxon>Erwinia</taxon>
    </lineage>
</organism>
<dbReference type="RefSeq" id="WP_306209411.1">
    <property type="nucleotide sequence ID" value="NZ_CP132353.1"/>
</dbReference>
<dbReference type="EMBL" id="CP132353">
    <property type="protein sequence ID" value="WLS79020.1"/>
    <property type="molecule type" value="Genomic_DNA"/>
</dbReference>
<keyword evidence="2" id="KW-1185">Reference proteome</keyword>
<gene>
    <name evidence="1" type="ORF">Q3V30_00425</name>
</gene>
<dbReference type="Proteomes" id="UP001228139">
    <property type="component" value="Chromosome"/>
</dbReference>